<gene>
    <name evidence="4" type="primary">kstR2</name>
    <name evidence="4" type="ORF">PSM7751_00139</name>
</gene>
<dbReference type="PANTHER" id="PTHR30055">
    <property type="entry name" value="HTH-TYPE TRANSCRIPTIONAL REGULATOR RUTR"/>
    <property type="match status" value="1"/>
</dbReference>
<dbReference type="InterPro" id="IPR009057">
    <property type="entry name" value="Homeodomain-like_sf"/>
</dbReference>
<keyword evidence="5" id="KW-1185">Reference proteome</keyword>
<reference evidence="4 5" key="1">
    <citation type="submission" date="2017-03" db="EMBL/GenBank/DDBJ databases">
        <authorList>
            <person name="Afonso C.L."/>
            <person name="Miller P.J."/>
            <person name="Scott M.A."/>
            <person name="Spackman E."/>
            <person name="Goraichik I."/>
            <person name="Dimitrov K.M."/>
            <person name="Suarez D.L."/>
            <person name="Swayne D.E."/>
        </authorList>
    </citation>
    <scope>NUCLEOTIDE SEQUENCE [LARGE SCALE GENOMIC DNA]</scope>
    <source>
        <strain evidence="4 5">CECT 7751</strain>
    </source>
</reference>
<accession>A0A1X6Y5U2</accession>
<keyword evidence="1 2" id="KW-0238">DNA-binding</keyword>
<dbReference type="PROSITE" id="PS50977">
    <property type="entry name" value="HTH_TETR_2"/>
    <property type="match status" value="1"/>
</dbReference>
<evidence type="ECO:0000313" key="5">
    <source>
        <dbReference type="Proteomes" id="UP000193963"/>
    </source>
</evidence>
<proteinExistence type="predicted"/>
<dbReference type="InterPro" id="IPR036271">
    <property type="entry name" value="Tet_transcr_reg_TetR-rel_C_sf"/>
</dbReference>
<sequence length="195" mass="21679">MTRTVGSTAADTGARLRQAALQLFARHGYAAVSMRQIAAEIGVQVGGLYNHIPDKQTLLFRLLSEHMAELLEAVEAAEIPAEPLPALEAFTRFHIRHHAARPEQVFISYMELRNLSPENFALLEAQRQDYEARLSAILERGAAAGVMQVEDARMATMAIIAMLTGVNTWFRETGRLSLGQVEEVYWGMVRRMVAA</sequence>
<feature type="domain" description="HTH tetR-type" evidence="3">
    <location>
        <begin position="10"/>
        <end position="70"/>
    </location>
</feature>
<dbReference type="PANTHER" id="PTHR30055:SF200">
    <property type="entry name" value="HTH-TYPE TRANSCRIPTIONAL REPRESSOR BDCR"/>
    <property type="match status" value="1"/>
</dbReference>
<name>A0A1X6Y5U2_9RHOB</name>
<dbReference type="InterPro" id="IPR001647">
    <property type="entry name" value="HTH_TetR"/>
</dbReference>
<dbReference type="Proteomes" id="UP000193963">
    <property type="component" value="Unassembled WGS sequence"/>
</dbReference>
<dbReference type="Gene3D" id="1.10.357.10">
    <property type="entry name" value="Tetracycline Repressor, domain 2"/>
    <property type="match status" value="1"/>
</dbReference>
<organism evidence="4 5">
    <name type="scientific">Pseudooceanicola marinus</name>
    <dbReference type="NCBI Taxonomy" id="396013"/>
    <lineage>
        <taxon>Bacteria</taxon>
        <taxon>Pseudomonadati</taxon>
        <taxon>Pseudomonadota</taxon>
        <taxon>Alphaproteobacteria</taxon>
        <taxon>Rhodobacterales</taxon>
        <taxon>Paracoccaceae</taxon>
        <taxon>Pseudooceanicola</taxon>
    </lineage>
</organism>
<dbReference type="OrthoDB" id="9814200at2"/>
<dbReference type="SUPFAM" id="SSF46689">
    <property type="entry name" value="Homeodomain-like"/>
    <property type="match status" value="1"/>
</dbReference>
<feature type="DNA-binding region" description="H-T-H motif" evidence="2">
    <location>
        <begin position="33"/>
        <end position="52"/>
    </location>
</feature>
<dbReference type="InterPro" id="IPR041490">
    <property type="entry name" value="KstR2_TetR_C"/>
</dbReference>
<dbReference type="GO" id="GO:0000976">
    <property type="term" value="F:transcription cis-regulatory region binding"/>
    <property type="evidence" value="ECO:0007669"/>
    <property type="project" value="TreeGrafter"/>
</dbReference>
<dbReference type="InterPro" id="IPR050109">
    <property type="entry name" value="HTH-type_TetR-like_transc_reg"/>
</dbReference>
<dbReference type="Pfam" id="PF17932">
    <property type="entry name" value="TetR_C_24"/>
    <property type="match status" value="1"/>
</dbReference>
<evidence type="ECO:0000256" key="2">
    <source>
        <dbReference type="PROSITE-ProRule" id="PRU00335"/>
    </source>
</evidence>
<evidence type="ECO:0000256" key="1">
    <source>
        <dbReference type="ARBA" id="ARBA00023125"/>
    </source>
</evidence>
<dbReference type="PRINTS" id="PR00455">
    <property type="entry name" value="HTHTETR"/>
</dbReference>
<dbReference type="SUPFAM" id="SSF48498">
    <property type="entry name" value="Tetracyclin repressor-like, C-terminal domain"/>
    <property type="match status" value="1"/>
</dbReference>
<evidence type="ECO:0000259" key="3">
    <source>
        <dbReference type="PROSITE" id="PS50977"/>
    </source>
</evidence>
<dbReference type="Pfam" id="PF00440">
    <property type="entry name" value="TetR_N"/>
    <property type="match status" value="1"/>
</dbReference>
<evidence type="ECO:0000313" key="4">
    <source>
        <dbReference type="EMBL" id="SLN11415.1"/>
    </source>
</evidence>
<protein>
    <submittedName>
        <fullName evidence="4">HTH-type transcriptional repressor KstR2</fullName>
    </submittedName>
</protein>
<dbReference type="EMBL" id="FWFN01000001">
    <property type="protein sequence ID" value="SLN11415.1"/>
    <property type="molecule type" value="Genomic_DNA"/>
</dbReference>
<dbReference type="GO" id="GO:0003700">
    <property type="term" value="F:DNA-binding transcription factor activity"/>
    <property type="evidence" value="ECO:0007669"/>
    <property type="project" value="TreeGrafter"/>
</dbReference>
<dbReference type="RefSeq" id="WP_085886077.1">
    <property type="nucleotide sequence ID" value="NZ_FWFN01000001.1"/>
</dbReference>
<dbReference type="AlphaFoldDB" id="A0A1X6Y5U2"/>